<name>A0AAN7P3I9_9COLE</name>
<feature type="signal peptide" evidence="2">
    <location>
        <begin position="1"/>
        <end position="19"/>
    </location>
</feature>
<feature type="region of interest" description="Disordered" evidence="1">
    <location>
        <begin position="105"/>
        <end position="204"/>
    </location>
</feature>
<evidence type="ECO:0000313" key="4">
    <source>
        <dbReference type="Proteomes" id="UP001353858"/>
    </source>
</evidence>
<feature type="compositionally biased region" description="Polar residues" evidence="1">
    <location>
        <begin position="164"/>
        <end position="182"/>
    </location>
</feature>
<evidence type="ECO:0000256" key="1">
    <source>
        <dbReference type="SAM" id="MobiDB-lite"/>
    </source>
</evidence>
<evidence type="ECO:0000256" key="2">
    <source>
        <dbReference type="SAM" id="SignalP"/>
    </source>
</evidence>
<feature type="compositionally biased region" description="Gly residues" evidence="1">
    <location>
        <begin position="186"/>
        <end position="199"/>
    </location>
</feature>
<keyword evidence="4" id="KW-1185">Reference proteome</keyword>
<proteinExistence type="predicted"/>
<feature type="chain" id="PRO_5042918848" evidence="2">
    <location>
        <begin position="20"/>
        <end position="307"/>
    </location>
</feature>
<dbReference type="PANTHER" id="PTHR39956:SF1">
    <property type="entry name" value="GH09530P-RELATED"/>
    <property type="match status" value="1"/>
</dbReference>
<sequence>MKRLFVITVLVIVFSLGDAFSKYGRSCQDIGCLSNEICVLKEKPCTLHTRNDECGTYPSCEKKVGGGARTCENYVCPPSQICKVDKGMPKCFENPASTGMRENKRPVEAYNPISPNAEDMPSAPVFPSNPNTNYPHSNYPQQPNNPNYPQYPNSGMYPQLPSAGKQTTQRPNVYQSGHQSGHQYPSGGGYVGGQVGSGYPGYPQQGNVLKQAGGYPVQGGGYPVQGGGYPGQPYPGQGGYNTNPNARYPQQGGYPSQGNYYPGSTGNNQYGHKQTPSNSNPLFDKITNTLKTLGLFWFLIKSVSPRI</sequence>
<evidence type="ECO:0000313" key="3">
    <source>
        <dbReference type="EMBL" id="KAK4874628.1"/>
    </source>
</evidence>
<keyword evidence="2" id="KW-0732">Signal</keyword>
<protein>
    <submittedName>
        <fullName evidence="3">Uncharacterized protein</fullName>
    </submittedName>
</protein>
<accession>A0AAN7P3I9</accession>
<dbReference type="EMBL" id="JARPUR010000006">
    <property type="protein sequence ID" value="KAK4874628.1"/>
    <property type="molecule type" value="Genomic_DNA"/>
</dbReference>
<dbReference type="PANTHER" id="PTHR39956">
    <property type="entry name" value="GH09530P-RELATED"/>
    <property type="match status" value="1"/>
</dbReference>
<feature type="compositionally biased region" description="Polar residues" evidence="1">
    <location>
        <begin position="253"/>
        <end position="277"/>
    </location>
</feature>
<organism evidence="3 4">
    <name type="scientific">Aquatica leii</name>
    <dbReference type="NCBI Taxonomy" id="1421715"/>
    <lineage>
        <taxon>Eukaryota</taxon>
        <taxon>Metazoa</taxon>
        <taxon>Ecdysozoa</taxon>
        <taxon>Arthropoda</taxon>
        <taxon>Hexapoda</taxon>
        <taxon>Insecta</taxon>
        <taxon>Pterygota</taxon>
        <taxon>Neoptera</taxon>
        <taxon>Endopterygota</taxon>
        <taxon>Coleoptera</taxon>
        <taxon>Polyphaga</taxon>
        <taxon>Elateriformia</taxon>
        <taxon>Elateroidea</taxon>
        <taxon>Lampyridae</taxon>
        <taxon>Luciolinae</taxon>
        <taxon>Aquatica</taxon>
    </lineage>
</organism>
<reference evidence="4" key="1">
    <citation type="submission" date="2023-01" db="EMBL/GenBank/DDBJ databases">
        <title>Key to firefly adult light organ development and bioluminescence: homeobox transcription factors regulate luciferase expression and transportation to peroxisome.</title>
        <authorList>
            <person name="Fu X."/>
        </authorList>
    </citation>
    <scope>NUCLEOTIDE SEQUENCE [LARGE SCALE GENOMIC DNA]</scope>
</reference>
<feature type="compositionally biased region" description="Low complexity" evidence="1">
    <location>
        <begin position="138"/>
        <end position="153"/>
    </location>
</feature>
<gene>
    <name evidence="3" type="ORF">RN001_013988</name>
</gene>
<feature type="region of interest" description="Disordered" evidence="1">
    <location>
        <begin position="223"/>
        <end position="277"/>
    </location>
</feature>
<comment type="caution">
    <text evidence="3">The sequence shown here is derived from an EMBL/GenBank/DDBJ whole genome shotgun (WGS) entry which is preliminary data.</text>
</comment>
<dbReference type="AlphaFoldDB" id="A0AAN7P3I9"/>
<dbReference type="Proteomes" id="UP001353858">
    <property type="component" value="Unassembled WGS sequence"/>
</dbReference>